<evidence type="ECO:0000256" key="1">
    <source>
        <dbReference type="ARBA" id="ARBA00023015"/>
    </source>
</evidence>
<dbReference type="RefSeq" id="WP_345474831.1">
    <property type="nucleotide sequence ID" value="NZ_BAABHF010000058.1"/>
</dbReference>
<dbReference type="InterPro" id="IPR050109">
    <property type="entry name" value="HTH-type_TetR-like_transc_reg"/>
</dbReference>
<dbReference type="SUPFAM" id="SSF46689">
    <property type="entry name" value="Homeodomain-like"/>
    <property type="match status" value="1"/>
</dbReference>
<keyword evidence="1" id="KW-0805">Transcription regulation</keyword>
<dbReference type="Pfam" id="PF00440">
    <property type="entry name" value="TetR_N"/>
    <property type="match status" value="1"/>
</dbReference>
<dbReference type="PANTHER" id="PTHR30055">
    <property type="entry name" value="HTH-TYPE TRANSCRIPTIONAL REGULATOR RUTR"/>
    <property type="match status" value="1"/>
</dbReference>
<dbReference type="Gene3D" id="1.10.357.10">
    <property type="entry name" value="Tetracycline Repressor, domain 2"/>
    <property type="match status" value="1"/>
</dbReference>
<dbReference type="Proteomes" id="UP001500503">
    <property type="component" value="Unassembled WGS sequence"/>
</dbReference>
<protein>
    <submittedName>
        <fullName evidence="6">TetR/AcrR family transcriptional regulator</fullName>
    </submittedName>
</protein>
<dbReference type="PANTHER" id="PTHR30055:SF234">
    <property type="entry name" value="HTH-TYPE TRANSCRIPTIONAL REGULATOR BETI"/>
    <property type="match status" value="1"/>
</dbReference>
<dbReference type="InterPro" id="IPR009057">
    <property type="entry name" value="Homeodomain-like_sf"/>
</dbReference>
<evidence type="ECO:0000259" key="5">
    <source>
        <dbReference type="PROSITE" id="PS50977"/>
    </source>
</evidence>
<dbReference type="InterPro" id="IPR036271">
    <property type="entry name" value="Tet_transcr_reg_TetR-rel_C_sf"/>
</dbReference>
<comment type="caution">
    <text evidence="6">The sequence shown here is derived from an EMBL/GenBank/DDBJ whole genome shotgun (WGS) entry which is preliminary data.</text>
</comment>
<dbReference type="PROSITE" id="PS50977">
    <property type="entry name" value="HTH_TETR_2"/>
    <property type="match status" value="1"/>
</dbReference>
<evidence type="ECO:0000313" key="6">
    <source>
        <dbReference type="EMBL" id="GAA4517652.1"/>
    </source>
</evidence>
<evidence type="ECO:0000256" key="4">
    <source>
        <dbReference type="PROSITE-ProRule" id="PRU00335"/>
    </source>
</evidence>
<evidence type="ECO:0000313" key="7">
    <source>
        <dbReference type="Proteomes" id="UP001500503"/>
    </source>
</evidence>
<dbReference type="Pfam" id="PF21597">
    <property type="entry name" value="TetR_C_43"/>
    <property type="match status" value="1"/>
</dbReference>
<organism evidence="6 7">
    <name type="scientific">Actinoallomurus oryzae</name>
    <dbReference type="NCBI Taxonomy" id="502180"/>
    <lineage>
        <taxon>Bacteria</taxon>
        <taxon>Bacillati</taxon>
        <taxon>Actinomycetota</taxon>
        <taxon>Actinomycetes</taxon>
        <taxon>Streptosporangiales</taxon>
        <taxon>Thermomonosporaceae</taxon>
        <taxon>Actinoallomurus</taxon>
    </lineage>
</organism>
<gene>
    <name evidence="6" type="ORF">GCM10023191_090530</name>
</gene>
<evidence type="ECO:0000256" key="3">
    <source>
        <dbReference type="ARBA" id="ARBA00023163"/>
    </source>
</evidence>
<keyword evidence="7" id="KW-1185">Reference proteome</keyword>
<dbReference type="SUPFAM" id="SSF48498">
    <property type="entry name" value="Tetracyclin repressor-like, C-terminal domain"/>
    <property type="match status" value="1"/>
</dbReference>
<dbReference type="PRINTS" id="PR00455">
    <property type="entry name" value="HTHTETR"/>
</dbReference>
<dbReference type="EMBL" id="BAABHF010000058">
    <property type="protein sequence ID" value="GAA4517652.1"/>
    <property type="molecule type" value="Genomic_DNA"/>
</dbReference>
<sequence length="201" mass="21575">MNASDSAASGKPLRAHALRNRNALLTAAREAFTAGEVNVRIEEIARRAGVGVGTLYRHFETREALIEAVYRSRVDDLCAMAPRLLDTLPPHEALRAFLEQLVAHSADSQGMAVALQTLMDGRSSVFAQTRTDMVEAIATLMTAAAQAGTIRADIAPHTVFLAMGGICASHDQPGWETEAHTVVRLLLDGLRHTAQETGPVP</sequence>
<keyword evidence="2 4" id="KW-0238">DNA-binding</keyword>
<evidence type="ECO:0000256" key="2">
    <source>
        <dbReference type="ARBA" id="ARBA00023125"/>
    </source>
</evidence>
<name>A0ABP8R402_9ACTN</name>
<reference evidence="7" key="1">
    <citation type="journal article" date="2019" name="Int. J. Syst. Evol. Microbiol.">
        <title>The Global Catalogue of Microorganisms (GCM) 10K type strain sequencing project: providing services to taxonomists for standard genome sequencing and annotation.</title>
        <authorList>
            <consortium name="The Broad Institute Genomics Platform"/>
            <consortium name="The Broad Institute Genome Sequencing Center for Infectious Disease"/>
            <person name="Wu L."/>
            <person name="Ma J."/>
        </authorList>
    </citation>
    <scope>NUCLEOTIDE SEQUENCE [LARGE SCALE GENOMIC DNA]</scope>
    <source>
        <strain evidence="7">JCM 17933</strain>
    </source>
</reference>
<dbReference type="InterPro" id="IPR049445">
    <property type="entry name" value="TetR_SbtR-like_C"/>
</dbReference>
<keyword evidence="3" id="KW-0804">Transcription</keyword>
<feature type="DNA-binding region" description="H-T-H motif" evidence="4">
    <location>
        <begin position="40"/>
        <end position="59"/>
    </location>
</feature>
<proteinExistence type="predicted"/>
<dbReference type="InterPro" id="IPR001647">
    <property type="entry name" value="HTH_TetR"/>
</dbReference>
<accession>A0ABP8R402</accession>
<feature type="domain" description="HTH tetR-type" evidence="5">
    <location>
        <begin position="18"/>
        <end position="77"/>
    </location>
</feature>